<feature type="region of interest" description="Disordered" evidence="1">
    <location>
        <begin position="1"/>
        <end position="23"/>
    </location>
</feature>
<dbReference type="GO" id="GO:0006788">
    <property type="term" value="P:heme oxidation"/>
    <property type="evidence" value="ECO:0007669"/>
    <property type="project" value="InterPro"/>
</dbReference>
<dbReference type="Gene3D" id="1.20.910.10">
    <property type="entry name" value="Heme oxygenase-like"/>
    <property type="match status" value="1"/>
</dbReference>
<dbReference type="OrthoDB" id="114943at2"/>
<reference evidence="2 3" key="1">
    <citation type="submission" date="2019-09" db="EMBL/GenBank/DDBJ databases">
        <title>FDA dAtabase for Regulatory Grade micrObial Sequences (FDA-ARGOS): Supporting development and validation of Infectious Disease Dx tests.</title>
        <authorList>
            <person name="Sciortino C."/>
            <person name="Tallon L."/>
            <person name="Sadzewicz L."/>
            <person name="Vavikolanu K."/>
            <person name="Mehta A."/>
            <person name="Aluvathingal J."/>
            <person name="Nadendla S."/>
            <person name="Nandy P."/>
            <person name="Geyer C."/>
            <person name="Yan Y."/>
            <person name="Sichtig H."/>
        </authorList>
    </citation>
    <scope>NUCLEOTIDE SEQUENCE [LARGE SCALE GENOMIC DNA]</scope>
    <source>
        <strain evidence="2 3">FDAARGOS_664</strain>
    </source>
</reference>
<dbReference type="CDD" id="cd19166">
    <property type="entry name" value="HemeO-bac"/>
    <property type="match status" value="1"/>
</dbReference>
<evidence type="ECO:0000256" key="1">
    <source>
        <dbReference type="SAM" id="MobiDB-lite"/>
    </source>
</evidence>
<evidence type="ECO:0000313" key="2">
    <source>
        <dbReference type="EMBL" id="QET06433.1"/>
    </source>
</evidence>
<dbReference type="EMBL" id="CP044067">
    <property type="protein sequence ID" value="QET06433.1"/>
    <property type="molecule type" value="Genomic_DNA"/>
</dbReference>
<protein>
    <submittedName>
        <fullName evidence="2">Biliverdin-producing heme oxygenase</fullName>
    </submittedName>
</protein>
<proteinExistence type="predicted"/>
<dbReference type="Pfam" id="PF01126">
    <property type="entry name" value="Heme_oxygenase"/>
    <property type="match status" value="1"/>
</dbReference>
<feature type="compositionally biased region" description="Basic and acidic residues" evidence="1">
    <location>
        <begin position="10"/>
        <end position="20"/>
    </location>
</feature>
<dbReference type="AlphaFoldDB" id="A0A5P2HFY4"/>
<accession>A0A5P2HFY4</accession>
<dbReference type="InterPro" id="IPR016084">
    <property type="entry name" value="Haem_Oase-like_multi-hlx"/>
</dbReference>
<dbReference type="Proteomes" id="UP000322822">
    <property type="component" value="Chromosome 2"/>
</dbReference>
<evidence type="ECO:0000313" key="3">
    <source>
        <dbReference type="Proteomes" id="UP000322822"/>
    </source>
</evidence>
<sequence>MTAQQTHLETQSEGHGEGQGKDAAAADVLAALRAATSARHATLDSSMPLSQPEPALVDYRDHLLLIRAWLAPLEAWFAQFGDGPQDPRLLPTVQRLPALDADLSHATMPPGGPEVPPVDTASLRTDAAYRWGISYVIEGSQLGGAVLYRQLAERFAPHPLRYLGPQSPGPRWKQFLDALRANVHGPADIAAACEGACRAFDDLLARTAAVDGIAP</sequence>
<dbReference type="InterPro" id="IPR016053">
    <property type="entry name" value="Haem_Oase-like"/>
</dbReference>
<organism evidence="2 3">
    <name type="scientific">Cupriavidus pauculus</name>
    <dbReference type="NCBI Taxonomy" id="82633"/>
    <lineage>
        <taxon>Bacteria</taxon>
        <taxon>Pseudomonadati</taxon>
        <taxon>Pseudomonadota</taxon>
        <taxon>Betaproteobacteria</taxon>
        <taxon>Burkholderiales</taxon>
        <taxon>Burkholderiaceae</taxon>
        <taxon>Cupriavidus</taxon>
    </lineage>
</organism>
<dbReference type="SUPFAM" id="SSF48613">
    <property type="entry name" value="Heme oxygenase-like"/>
    <property type="match status" value="1"/>
</dbReference>
<name>A0A5P2HFY4_9BURK</name>
<dbReference type="GO" id="GO:0004392">
    <property type="term" value="F:heme oxygenase (decyclizing) activity"/>
    <property type="evidence" value="ECO:0007669"/>
    <property type="project" value="InterPro"/>
</dbReference>
<gene>
    <name evidence="2" type="ORF">FOB72_31615</name>
</gene>